<accession>A0A917UH97</accession>
<comment type="caution">
    <text evidence="1">The sequence shown here is derived from an EMBL/GenBank/DDBJ whole genome shotgun (WGS) entry which is preliminary data.</text>
</comment>
<dbReference type="AlphaFoldDB" id="A0A917UH97"/>
<dbReference type="EMBL" id="BMML01000001">
    <property type="protein sequence ID" value="GGM87477.1"/>
    <property type="molecule type" value="Genomic_DNA"/>
</dbReference>
<reference evidence="1" key="1">
    <citation type="journal article" date="2014" name="Int. J. Syst. Evol. Microbiol.">
        <title>Complete genome sequence of Corynebacterium casei LMG S-19264T (=DSM 44701T), isolated from a smear-ripened cheese.</title>
        <authorList>
            <consortium name="US DOE Joint Genome Institute (JGI-PGF)"/>
            <person name="Walter F."/>
            <person name="Albersmeier A."/>
            <person name="Kalinowski J."/>
            <person name="Ruckert C."/>
        </authorList>
    </citation>
    <scope>NUCLEOTIDE SEQUENCE</scope>
    <source>
        <strain evidence="1">CGMCC 4.7110</strain>
    </source>
</reference>
<proteinExistence type="predicted"/>
<reference evidence="1" key="2">
    <citation type="submission" date="2020-09" db="EMBL/GenBank/DDBJ databases">
        <authorList>
            <person name="Sun Q."/>
            <person name="Zhou Y."/>
        </authorList>
    </citation>
    <scope>NUCLEOTIDE SEQUENCE</scope>
    <source>
        <strain evidence="1">CGMCC 4.7110</strain>
    </source>
</reference>
<protein>
    <submittedName>
        <fullName evidence="1">Uncharacterized protein</fullName>
    </submittedName>
</protein>
<organism evidence="1 2">
    <name type="scientific">Streptomyces fuscichromogenes</name>
    <dbReference type="NCBI Taxonomy" id="1324013"/>
    <lineage>
        <taxon>Bacteria</taxon>
        <taxon>Bacillati</taxon>
        <taxon>Actinomycetota</taxon>
        <taxon>Actinomycetes</taxon>
        <taxon>Kitasatosporales</taxon>
        <taxon>Streptomycetaceae</taxon>
        <taxon>Streptomyces</taxon>
    </lineage>
</organism>
<gene>
    <name evidence="1" type="ORF">GCM10011578_003130</name>
</gene>
<sequence>MKPEAGPSTKIRQHTAIRVYVMGADVPRRLRRVRTAVVFQLPIMDIEHGVTGRTGADRLAAVDRAASSTRQAVGLRATRVGTARHGH</sequence>
<dbReference type="Proteomes" id="UP000653411">
    <property type="component" value="Unassembled WGS sequence"/>
</dbReference>
<name>A0A917UH97_9ACTN</name>
<keyword evidence="2" id="KW-1185">Reference proteome</keyword>
<evidence type="ECO:0000313" key="2">
    <source>
        <dbReference type="Proteomes" id="UP000653411"/>
    </source>
</evidence>
<evidence type="ECO:0000313" key="1">
    <source>
        <dbReference type="EMBL" id="GGM87477.1"/>
    </source>
</evidence>